<organism evidence="1 2">
    <name type="scientific">Ancylobacter oerskovii</name>
    <dbReference type="NCBI Taxonomy" id="459519"/>
    <lineage>
        <taxon>Bacteria</taxon>
        <taxon>Pseudomonadati</taxon>
        <taxon>Pseudomonadota</taxon>
        <taxon>Alphaproteobacteria</taxon>
        <taxon>Hyphomicrobiales</taxon>
        <taxon>Xanthobacteraceae</taxon>
        <taxon>Ancylobacter</taxon>
    </lineage>
</organism>
<gene>
    <name evidence="1" type="ORF">ACFSNC_17870</name>
</gene>
<accession>A0ABW4Z209</accession>
<proteinExistence type="predicted"/>
<evidence type="ECO:0000313" key="1">
    <source>
        <dbReference type="EMBL" id="MFD2142278.1"/>
    </source>
</evidence>
<reference evidence="2" key="1">
    <citation type="journal article" date="2019" name="Int. J. Syst. Evol. Microbiol.">
        <title>The Global Catalogue of Microorganisms (GCM) 10K type strain sequencing project: providing services to taxonomists for standard genome sequencing and annotation.</title>
        <authorList>
            <consortium name="The Broad Institute Genomics Platform"/>
            <consortium name="The Broad Institute Genome Sequencing Center for Infectious Disease"/>
            <person name="Wu L."/>
            <person name="Ma J."/>
        </authorList>
    </citation>
    <scope>NUCLEOTIDE SEQUENCE [LARGE SCALE GENOMIC DNA]</scope>
    <source>
        <strain evidence="2">CCM 7435</strain>
    </source>
</reference>
<dbReference type="Proteomes" id="UP001597299">
    <property type="component" value="Unassembled WGS sequence"/>
</dbReference>
<dbReference type="RefSeq" id="WP_213351277.1">
    <property type="nucleotide sequence ID" value="NZ_JAHBGB010000006.1"/>
</dbReference>
<name>A0ABW4Z209_9HYPH</name>
<keyword evidence="2" id="KW-1185">Reference proteome</keyword>
<evidence type="ECO:0008006" key="3">
    <source>
        <dbReference type="Google" id="ProtNLM"/>
    </source>
</evidence>
<protein>
    <recommendedName>
        <fullName evidence="3">ANTAR domain-containing protein</fullName>
    </recommendedName>
</protein>
<comment type="caution">
    <text evidence="1">The sequence shown here is derived from an EMBL/GenBank/DDBJ whole genome shotgun (WGS) entry which is preliminary data.</text>
</comment>
<sequence length="96" mass="10269">MISHVPIGSADDLRACAIIARREGDMDAAERFLAGAARIEELERHSALRAMDIVTLGHQAGRYAAALRAIIERTNDSIGSTAKDIRRLAAEALGEG</sequence>
<dbReference type="EMBL" id="JBHUHD010000001">
    <property type="protein sequence ID" value="MFD2142278.1"/>
    <property type="molecule type" value="Genomic_DNA"/>
</dbReference>
<evidence type="ECO:0000313" key="2">
    <source>
        <dbReference type="Proteomes" id="UP001597299"/>
    </source>
</evidence>